<dbReference type="InterPro" id="IPR001902">
    <property type="entry name" value="SLC26A/SulP_fam"/>
</dbReference>
<dbReference type="InterPro" id="IPR011547">
    <property type="entry name" value="SLC26A/SulP_dom"/>
</dbReference>
<evidence type="ECO:0000259" key="6">
    <source>
        <dbReference type="PROSITE" id="PS50801"/>
    </source>
</evidence>
<feature type="transmembrane region" description="Helical" evidence="5">
    <location>
        <begin position="22"/>
        <end position="42"/>
    </location>
</feature>
<dbReference type="NCBIfam" id="TIGR00815">
    <property type="entry name" value="sulP"/>
    <property type="match status" value="1"/>
</dbReference>
<keyword evidence="8" id="KW-1185">Reference proteome</keyword>
<feature type="transmembrane region" description="Helical" evidence="5">
    <location>
        <begin position="341"/>
        <end position="358"/>
    </location>
</feature>
<dbReference type="Pfam" id="PF01740">
    <property type="entry name" value="STAS"/>
    <property type="match status" value="1"/>
</dbReference>
<name>A0A934I018_9CLOT</name>
<feature type="transmembrane region" description="Helical" evidence="5">
    <location>
        <begin position="317"/>
        <end position="336"/>
    </location>
</feature>
<dbReference type="Pfam" id="PF00916">
    <property type="entry name" value="Sulfate_transp"/>
    <property type="match status" value="1"/>
</dbReference>
<dbReference type="GO" id="GO:0055085">
    <property type="term" value="P:transmembrane transport"/>
    <property type="evidence" value="ECO:0007669"/>
    <property type="project" value="InterPro"/>
</dbReference>
<feature type="transmembrane region" description="Helical" evidence="5">
    <location>
        <begin position="89"/>
        <end position="110"/>
    </location>
</feature>
<reference evidence="7" key="1">
    <citation type="submission" date="2020-12" db="EMBL/GenBank/DDBJ databases">
        <title>Clostridium thailandense sp. nov., a novel acetogenic bacterium isolated from peat land soil in Thailand.</title>
        <authorList>
            <person name="Chaikitkaew S."/>
            <person name="Birkeland N.K."/>
        </authorList>
    </citation>
    <scope>NUCLEOTIDE SEQUENCE</scope>
    <source>
        <strain evidence="7">DSM 17425</strain>
    </source>
</reference>
<dbReference type="RefSeq" id="WP_211143720.1">
    <property type="nucleotide sequence ID" value="NZ_JAEEGB010000026.1"/>
</dbReference>
<evidence type="ECO:0000256" key="1">
    <source>
        <dbReference type="ARBA" id="ARBA00004141"/>
    </source>
</evidence>
<evidence type="ECO:0000256" key="3">
    <source>
        <dbReference type="ARBA" id="ARBA00022989"/>
    </source>
</evidence>
<feature type="domain" description="STAS" evidence="6">
    <location>
        <begin position="438"/>
        <end position="539"/>
    </location>
</feature>
<dbReference type="InterPro" id="IPR002645">
    <property type="entry name" value="STAS_dom"/>
</dbReference>
<evidence type="ECO:0000313" key="8">
    <source>
        <dbReference type="Proteomes" id="UP000622687"/>
    </source>
</evidence>
<dbReference type="Gene3D" id="3.30.750.24">
    <property type="entry name" value="STAS domain"/>
    <property type="match status" value="1"/>
</dbReference>
<comment type="subcellular location">
    <subcellularLocation>
        <location evidence="1">Membrane</location>
        <topology evidence="1">Multi-pass membrane protein</topology>
    </subcellularLocation>
</comment>
<dbReference type="SUPFAM" id="SSF52091">
    <property type="entry name" value="SpoIIaa-like"/>
    <property type="match status" value="1"/>
</dbReference>
<accession>A0A934I018</accession>
<keyword evidence="3 5" id="KW-1133">Transmembrane helix</keyword>
<dbReference type="InterPro" id="IPR036513">
    <property type="entry name" value="STAS_dom_sf"/>
</dbReference>
<feature type="transmembrane region" description="Helical" evidence="5">
    <location>
        <begin position="54"/>
        <end position="83"/>
    </location>
</feature>
<dbReference type="EMBL" id="JAEEGB010000026">
    <property type="protein sequence ID" value="MBI6874329.1"/>
    <property type="molecule type" value="Genomic_DNA"/>
</dbReference>
<keyword evidence="4 5" id="KW-0472">Membrane</keyword>
<keyword evidence="2 5" id="KW-0812">Transmembrane</keyword>
<gene>
    <name evidence="7" type="primary">sulP</name>
    <name evidence="7" type="ORF">I6U51_16785</name>
</gene>
<dbReference type="GO" id="GO:0016020">
    <property type="term" value="C:membrane"/>
    <property type="evidence" value="ECO:0007669"/>
    <property type="project" value="UniProtKB-SubCell"/>
</dbReference>
<protein>
    <submittedName>
        <fullName evidence="7">Sulfate permease</fullName>
    </submittedName>
</protein>
<dbReference type="Proteomes" id="UP000622687">
    <property type="component" value="Unassembled WGS sequence"/>
</dbReference>
<dbReference type="AlphaFoldDB" id="A0A934I018"/>
<proteinExistence type="predicted"/>
<feature type="transmembrane region" description="Helical" evidence="5">
    <location>
        <begin position="378"/>
        <end position="406"/>
    </location>
</feature>
<feature type="transmembrane region" description="Helical" evidence="5">
    <location>
        <begin position="170"/>
        <end position="188"/>
    </location>
</feature>
<organism evidence="7 8">
    <name type="scientific">Clostridium aciditolerans</name>
    <dbReference type="NCBI Taxonomy" id="339861"/>
    <lineage>
        <taxon>Bacteria</taxon>
        <taxon>Bacillati</taxon>
        <taxon>Bacillota</taxon>
        <taxon>Clostridia</taxon>
        <taxon>Eubacteriales</taxon>
        <taxon>Clostridiaceae</taxon>
        <taxon>Clostridium</taxon>
    </lineage>
</organism>
<feature type="transmembrane region" description="Helical" evidence="5">
    <location>
        <begin position="122"/>
        <end position="141"/>
    </location>
</feature>
<feature type="transmembrane region" description="Helical" evidence="5">
    <location>
        <begin position="251"/>
        <end position="274"/>
    </location>
</feature>
<evidence type="ECO:0000256" key="4">
    <source>
        <dbReference type="ARBA" id="ARBA00023136"/>
    </source>
</evidence>
<evidence type="ECO:0000256" key="5">
    <source>
        <dbReference type="SAM" id="Phobius"/>
    </source>
</evidence>
<dbReference type="CDD" id="cd07042">
    <property type="entry name" value="STAS_SulP_like_sulfate_transporter"/>
    <property type="match status" value="1"/>
</dbReference>
<evidence type="ECO:0000313" key="7">
    <source>
        <dbReference type="EMBL" id="MBI6874329.1"/>
    </source>
</evidence>
<dbReference type="PROSITE" id="PS50801">
    <property type="entry name" value="STAS"/>
    <property type="match status" value="1"/>
</dbReference>
<feature type="transmembrane region" description="Helical" evidence="5">
    <location>
        <begin position="286"/>
        <end position="305"/>
    </location>
</feature>
<dbReference type="PANTHER" id="PTHR11814">
    <property type="entry name" value="SULFATE TRANSPORTER"/>
    <property type="match status" value="1"/>
</dbReference>
<comment type="caution">
    <text evidence="7">The sequence shown here is derived from an EMBL/GenBank/DDBJ whole genome shotgun (WGS) entry which is preliminary data.</text>
</comment>
<feature type="transmembrane region" description="Helical" evidence="5">
    <location>
        <begin position="195"/>
        <end position="214"/>
    </location>
</feature>
<evidence type="ECO:0000256" key="2">
    <source>
        <dbReference type="ARBA" id="ARBA00022692"/>
    </source>
</evidence>
<sequence length="552" mass="60163">MLVPKLFTCIKDYTKEQFAKDFIAGIIVAVIALPLSIALAIASGVSPEKGLYTAIIGGFIVSFLGGSRVQIGGPTGAFIIIVYGIIEKYGITGLTVATVMAGAILIIMGLCKFGKALKYIPYPITTGFTCGIAISIFSTQIKDFLGLKITSVPSEFIAKWESYINHLNTVNYETLFIGALALVIIVLWPKINKKIPGTLIALIITTIITIAFKLNVETIGSRYGDIPAVLPKIAVHDININMIKELIPPSMTIAVLAAIESLLSAVVADGMIGGNHRSNMELVAQGFANVFSGLFGGIPVTGAIARTAANIKNGGRTPITGIVHAVVLLLIMMLFMPYVKLLPMTSLAAILIVVSYNMGDWKVFKNLRKAPKSDAIIFLTTFLLTILLDLVVAIGIGVVLASFLFMKRMADYGEVKCLSDKDKDCSRLINTTDFPDKISFYEIQGPFFFAAANKFAKVTKGMKENHEVLIIKMSKVPAMDATGYHELETLYDICKNQQRDLIILEAKEQPFHVLQSYGFVDRLGSENFCNNIEEAIERTNYLLDSKFRTNVA</sequence>